<sequence>MTTSSYAGSACLLGRFFCLVIISPRPSYSHCMY</sequence>
<name>A0A0E9VZ30_ANGAN</name>
<evidence type="ECO:0000313" key="1">
    <source>
        <dbReference type="EMBL" id="JAH83306.1"/>
    </source>
</evidence>
<dbReference type="EMBL" id="GBXM01025271">
    <property type="protein sequence ID" value="JAH83306.1"/>
    <property type="molecule type" value="Transcribed_RNA"/>
</dbReference>
<dbReference type="AlphaFoldDB" id="A0A0E9VZ30"/>
<organism evidence="1">
    <name type="scientific">Anguilla anguilla</name>
    <name type="common">European freshwater eel</name>
    <name type="synonym">Muraena anguilla</name>
    <dbReference type="NCBI Taxonomy" id="7936"/>
    <lineage>
        <taxon>Eukaryota</taxon>
        <taxon>Metazoa</taxon>
        <taxon>Chordata</taxon>
        <taxon>Craniata</taxon>
        <taxon>Vertebrata</taxon>
        <taxon>Euteleostomi</taxon>
        <taxon>Actinopterygii</taxon>
        <taxon>Neopterygii</taxon>
        <taxon>Teleostei</taxon>
        <taxon>Anguilliformes</taxon>
        <taxon>Anguillidae</taxon>
        <taxon>Anguilla</taxon>
    </lineage>
</organism>
<reference evidence="1" key="2">
    <citation type="journal article" date="2015" name="Fish Shellfish Immunol.">
        <title>Early steps in the European eel (Anguilla anguilla)-Vibrio vulnificus interaction in the gills: Role of the RtxA13 toxin.</title>
        <authorList>
            <person name="Callol A."/>
            <person name="Pajuelo D."/>
            <person name="Ebbesson L."/>
            <person name="Teles M."/>
            <person name="MacKenzie S."/>
            <person name="Amaro C."/>
        </authorList>
    </citation>
    <scope>NUCLEOTIDE SEQUENCE</scope>
</reference>
<reference evidence="1" key="1">
    <citation type="submission" date="2014-11" db="EMBL/GenBank/DDBJ databases">
        <authorList>
            <person name="Amaro Gonzalez C."/>
        </authorList>
    </citation>
    <scope>NUCLEOTIDE SEQUENCE</scope>
</reference>
<protein>
    <submittedName>
        <fullName evidence="1">Uncharacterized protein</fullName>
    </submittedName>
</protein>
<proteinExistence type="predicted"/>
<accession>A0A0E9VZ30</accession>